<dbReference type="AlphaFoldDB" id="M6FU85"/>
<evidence type="ECO:0000259" key="1">
    <source>
        <dbReference type="Pfam" id="PF07588"/>
    </source>
</evidence>
<feature type="domain" description="DUF1554" evidence="1">
    <location>
        <begin position="92"/>
        <end position="236"/>
    </location>
</feature>
<dbReference type="Proteomes" id="UP000012101">
    <property type="component" value="Unassembled WGS sequence"/>
</dbReference>
<dbReference type="InterPro" id="IPR011448">
    <property type="entry name" value="DUF1554"/>
</dbReference>
<dbReference type="Gene3D" id="3.10.100.10">
    <property type="entry name" value="Mannose-Binding Protein A, subunit A"/>
    <property type="match status" value="1"/>
</dbReference>
<dbReference type="PROSITE" id="PS51257">
    <property type="entry name" value="PROKAR_LIPOPROTEIN"/>
    <property type="match status" value="1"/>
</dbReference>
<comment type="caution">
    <text evidence="2">The sequence shown here is derived from an EMBL/GenBank/DDBJ whole genome shotgun (WGS) entry which is preliminary data.</text>
</comment>
<name>M6FU85_9LEPT</name>
<dbReference type="SUPFAM" id="SSF56436">
    <property type="entry name" value="C-type lectin-like"/>
    <property type="match status" value="1"/>
</dbReference>
<evidence type="ECO:0000313" key="2">
    <source>
        <dbReference type="EMBL" id="EMM73634.1"/>
    </source>
</evidence>
<protein>
    <submittedName>
        <fullName evidence="2">PF07588 family protein</fullName>
    </submittedName>
</protein>
<organism evidence="2 3">
    <name type="scientific">Leptospira weilii str. 2006001855</name>
    <dbReference type="NCBI Taxonomy" id="996804"/>
    <lineage>
        <taxon>Bacteria</taxon>
        <taxon>Pseudomonadati</taxon>
        <taxon>Spirochaetota</taxon>
        <taxon>Spirochaetia</taxon>
        <taxon>Leptospirales</taxon>
        <taxon>Leptospiraceae</taxon>
        <taxon>Leptospira</taxon>
    </lineage>
</organism>
<accession>M6FU85</accession>
<sequence>MKIKYKFTILSAFTLVFVACLNKSSDDNAVLSGLLSLVSNQQRCVGLDCTKNRTATDRIVDGNQLQSVQNLQSAFPLSITPYIFTTSSFGVLHHGNFGGISEADAFCQSNIPSNIPSNTPRSGIYKAMLTDGVNRVATTVGPNSKNGQVNWVFQPNQQYRRAEDGAIVMTTNSFGMFDFANGAKLVNSFTQIAASGQWTGLNSNWTAWKPGGVPVACDSWSSSVAARYGSFGSSTRTDSDIIAAKISAGGNFTASCSSTRAPYGPYNLGLVCVEQ</sequence>
<dbReference type="NCBIfam" id="NF047483">
    <property type="entry name" value="OM_LenF_fam"/>
    <property type="match status" value="1"/>
</dbReference>
<dbReference type="Pfam" id="PF07588">
    <property type="entry name" value="DUF1554"/>
    <property type="match status" value="1"/>
</dbReference>
<dbReference type="InterPro" id="IPR016186">
    <property type="entry name" value="C-type_lectin-like/link_sf"/>
</dbReference>
<dbReference type="EMBL" id="AFJM02000028">
    <property type="protein sequence ID" value="EMM73634.1"/>
    <property type="molecule type" value="Genomic_DNA"/>
</dbReference>
<proteinExistence type="predicted"/>
<gene>
    <name evidence="2" type="ORF">LEP1GSC038_2515</name>
</gene>
<evidence type="ECO:0000313" key="3">
    <source>
        <dbReference type="Proteomes" id="UP000012101"/>
    </source>
</evidence>
<dbReference type="InterPro" id="IPR016187">
    <property type="entry name" value="CTDL_fold"/>
</dbReference>
<reference evidence="2 3" key="1">
    <citation type="submission" date="2013-01" db="EMBL/GenBank/DDBJ databases">
        <authorList>
            <person name="Harkins D.M."/>
            <person name="Durkin A.S."/>
            <person name="Brinkac L.M."/>
            <person name="Haft D.H."/>
            <person name="Selengut J.D."/>
            <person name="Sanka R."/>
            <person name="DePew J."/>
            <person name="Purushe J."/>
            <person name="Hospenthal D.R."/>
            <person name="Murray C.K."/>
            <person name="Pimentel G."/>
            <person name="Wasfy M."/>
            <person name="Vinetz J.M."/>
            <person name="Sutton G.G."/>
            <person name="Nierman W.C."/>
            <person name="Fouts D.E."/>
        </authorList>
    </citation>
    <scope>NUCLEOTIDE SEQUENCE [LARGE SCALE GENOMIC DNA]</scope>
    <source>
        <strain evidence="2 3">2006001855</strain>
    </source>
</reference>